<proteinExistence type="predicted"/>
<keyword evidence="3" id="KW-1185">Reference proteome</keyword>
<evidence type="ECO:0000313" key="2">
    <source>
        <dbReference type="EMBL" id="KAK2954334.1"/>
    </source>
</evidence>
<name>A0ABQ9XR80_9EUKA</name>
<evidence type="ECO:0000313" key="3">
    <source>
        <dbReference type="Proteomes" id="UP001281761"/>
    </source>
</evidence>
<reference evidence="2 3" key="1">
    <citation type="journal article" date="2022" name="bioRxiv">
        <title>Genomics of Preaxostyla Flagellates Illuminates Evolutionary Transitions and the Path Towards Mitochondrial Loss.</title>
        <authorList>
            <person name="Novak L.V.F."/>
            <person name="Treitli S.C."/>
            <person name="Pyrih J."/>
            <person name="Halakuc P."/>
            <person name="Pipaliya S.V."/>
            <person name="Vacek V."/>
            <person name="Brzon O."/>
            <person name="Soukal P."/>
            <person name="Eme L."/>
            <person name="Dacks J.B."/>
            <person name="Karnkowska A."/>
            <person name="Elias M."/>
            <person name="Hampl V."/>
        </authorList>
    </citation>
    <scope>NUCLEOTIDE SEQUENCE [LARGE SCALE GENOMIC DNA]</scope>
    <source>
        <strain evidence="2">NAU3</strain>
        <tissue evidence="2">Gut</tissue>
    </source>
</reference>
<dbReference type="Proteomes" id="UP001281761">
    <property type="component" value="Unassembled WGS sequence"/>
</dbReference>
<dbReference type="EMBL" id="JARBJD010000079">
    <property type="protein sequence ID" value="KAK2954334.1"/>
    <property type="molecule type" value="Genomic_DNA"/>
</dbReference>
<organism evidence="2 3">
    <name type="scientific">Blattamonas nauphoetae</name>
    <dbReference type="NCBI Taxonomy" id="2049346"/>
    <lineage>
        <taxon>Eukaryota</taxon>
        <taxon>Metamonada</taxon>
        <taxon>Preaxostyla</taxon>
        <taxon>Oxymonadida</taxon>
        <taxon>Blattamonas</taxon>
    </lineage>
</organism>
<protein>
    <submittedName>
        <fullName evidence="2">Uncharacterized protein</fullName>
    </submittedName>
</protein>
<accession>A0ABQ9XR80</accession>
<sequence length="134" mass="15142">MDGISQLLPRRPCHPPRLCGAQARPKTQKGTTATSACAGRERWREQHNSLCQGSPRTCVQSLPLRSCDCRRKWRALRHCRSEEQKQEAVCVPTTHRHPMVEGGDREARCCRSAHTRPCSTYTEERTLPAACCES</sequence>
<comment type="caution">
    <text evidence="2">The sequence shown here is derived from an EMBL/GenBank/DDBJ whole genome shotgun (WGS) entry which is preliminary data.</text>
</comment>
<gene>
    <name evidence="2" type="ORF">BLNAU_10666</name>
</gene>
<feature type="region of interest" description="Disordered" evidence="1">
    <location>
        <begin position="19"/>
        <end position="38"/>
    </location>
</feature>
<evidence type="ECO:0000256" key="1">
    <source>
        <dbReference type="SAM" id="MobiDB-lite"/>
    </source>
</evidence>